<dbReference type="Gene3D" id="2.120.10.30">
    <property type="entry name" value="TolB, C-terminal domain"/>
    <property type="match status" value="1"/>
</dbReference>
<proteinExistence type="predicted"/>
<evidence type="ECO:0000313" key="2">
    <source>
        <dbReference type="Proteomes" id="UP000067626"/>
    </source>
</evidence>
<dbReference type="EMBL" id="CP012159">
    <property type="protein sequence ID" value="AKT37299.1"/>
    <property type="molecule type" value="Genomic_DNA"/>
</dbReference>
<gene>
    <name evidence="1" type="ORF">CMC5_014300</name>
</gene>
<dbReference type="Proteomes" id="UP000067626">
    <property type="component" value="Chromosome"/>
</dbReference>
<dbReference type="KEGG" id="ccro:CMC5_014300"/>
<name>A0A0K1E8W5_CHOCO</name>
<reference evidence="1 2" key="1">
    <citation type="submission" date="2015-07" db="EMBL/GenBank/DDBJ databases">
        <title>Genome analysis of myxobacterium Chondromyces crocatus Cm c5 reveals a high potential for natural compound synthesis and the genetic basis for the loss of fruiting body formation.</title>
        <authorList>
            <person name="Zaburannyi N."/>
            <person name="Bunk B."/>
            <person name="Maier J."/>
            <person name="Overmann J."/>
            <person name="Mueller R."/>
        </authorList>
    </citation>
    <scope>NUCLEOTIDE SEQUENCE [LARGE SCALE GENOMIC DNA]</scope>
    <source>
        <strain evidence="1 2">Cm c5</strain>
    </source>
</reference>
<accession>A0A0K1E8W5</accession>
<keyword evidence="2" id="KW-1185">Reference proteome</keyword>
<sequence>MVCGAALCSAAVALPVGCTMLLGVDGEYTPVPGGEGGMGLGGSVEGGGGGGDGGGVSPCGDTRSDPQNCGACGRVCTCGACVEGECEPMRVVATRPSRIERPRLYLEHLYWVESGPEGDCIMRAPARDAQTTTPQKHGCSSEPIVDIDLWGDMLHIAGNASIKRTPVDSPANLDALQGFTVEASIREMAVRHGFAYWAASQHNYLRRRRTDGTNYSQINTGGVPEHIDAIETDSTVWVAWRRMGLVYLGQFHDGLDPVPEQESTSELPGLKLAFMQFVESPDLRLFWTTRGPDRVWAYSPGGNEGVAITGPGVKSGPGSINADQTHVYWSHRGGQREISRARMDVLDTAEVVYADKTMTMEPGEILLDQGECVYWVDSSKQEILRYAKTPQVPAE</sequence>
<dbReference type="InterPro" id="IPR011042">
    <property type="entry name" value="6-blade_b-propeller_TolB-like"/>
</dbReference>
<organism evidence="1 2">
    <name type="scientific">Chondromyces crocatus</name>
    <dbReference type="NCBI Taxonomy" id="52"/>
    <lineage>
        <taxon>Bacteria</taxon>
        <taxon>Pseudomonadati</taxon>
        <taxon>Myxococcota</taxon>
        <taxon>Polyangia</taxon>
        <taxon>Polyangiales</taxon>
        <taxon>Polyangiaceae</taxon>
        <taxon>Chondromyces</taxon>
    </lineage>
</organism>
<dbReference type="AlphaFoldDB" id="A0A0K1E8W5"/>
<evidence type="ECO:0000313" key="1">
    <source>
        <dbReference type="EMBL" id="AKT37299.1"/>
    </source>
</evidence>
<dbReference type="SUPFAM" id="SSF63825">
    <property type="entry name" value="YWTD domain"/>
    <property type="match status" value="1"/>
</dbReference>
<dbReference type="STRING" id="52.CMC5_014300"/>
<protein>
    <submittedName>
        <fullName evidence="1">Uncharacterized protein</fullName>
    </submittedName>
</protein>